<feature type="region of interest" description="Disordered" evidence="1">
    <location>
        <begin position="198"/>
        <end position="218"/>
    </location>
</feature>
<gene>
    <name evidence="2" type="ORF">NKR23_g3890</name>
</gene>
<keyword evidence="3" id="KW-1185">Reference proteome</keyword>
<dbReference type="Gene3D" id="3.40.50.300">
    <property type="entry name" value="P-loop containing nucleotide triphosphate hydrolases"/>
    <property type="match status" value="1"/>
</dbReference>
<dbReference type="AlphaFoldDB" id="A0AA38VGQ8"/>
<dbReference type="Proteomes" id="UP001174694">
    <property type="component" value="Unassembled WGS sequence"/>
</dbReference>
<dbReference type="EMBL" id="JANBVO010000008">
    <property type="protein sequence ID" value="KAJ9150304.1"/>
    <property type="molecule type" value="Genomic_DNA"/>
</dbReference>
<proteinExistence type="predicted"/>
<evidence type="ECO:0000313" key="3">
    <source>
        <dbReference type="Proteomes" id="UP001174694"/>
    </source>
</evidence>
<comment type="caution">
    <text evidence="2">The sequence shown here is derived from an EMBL/GenBank/DDBJ whole genome shotgun (WGS) entry which is preliminary data.</text>
</comment>
<sequence>MHKAPVIWINGWPGVGKNTVAECLGLLLGNDKATIVDDQYLNQTTLPPHHSHPDYEQAHSEAREAALAKFVEDRRSLSRVAIFSECQPDTPEGKAVAHEYEVAARRAGRLLIPVYLTCSVEENNRRLQTLERKVSQRDKIRSPVEAHGVRAQGGGALFVFPGRPGLTLDVTKVAPHETAVQILTFMHDLIAQREGELAAAEATPVDGQEPDWPRLGAT</sequence>
<evidence type="ECO:0000313" key="2">
    <source>
        <dbReference type="EMBL" id="KAJ9150304.1"/>
    </source>
</evidence>
<evidence type="ECO:0000256" key="1">
    <source>
        <dbReference type="SAM" id="MobiDB-lite"/>
    </source>
</evidence>
<dbReference type="InterPro" id="IPR027417">
    <property type="entry name" value="P-loop_NTPase"/>
</dbReference>
<name>A0AA38VGQ8_9PEZI</name>
<reference evidence="2" key="1">
    <citation type="submission" date="2022-07" db="EMBL/GenBank/DDBJ databases">
        <title>Fungi with potential for degradation of polypropylene.</title>
        <authorList>
            <person name="Gostincar C."/>
        </authorList>
    </citation>
    <scope>NUCLEOTIDE SEQUENCE</scope>
    <source>
        <strain evidence="2">EXF-13308</strain>
    </source>
</reference>
<protein>
    <submittedName>
        <fullName evidence="2">Uncharacterized protein</fullName>
    </submittedName>
</protein>
<accession>A0AA38VGQ8</accession>
<dbReference type="SUPFAM" id="SSF52540">
    <property type="entry name" value="P-loop containing nucleoside triphosphate hydrolases"/>
    <property type="match status" value="1"/>
</dbReference>
<organism evidence="2 3">
    <name type="scientific">Pleurostoma richardsiae</name>
    <dbReference type="NCBI Taxonomy" id="41990"/>
    <lineage>
        <taxon>Eukaryota</taxon>
        <taxon>Fungi</taxon>
        <taxon>Dikarya</taxon>
        <taxon>Ascomycota</taxon>
        <taxon>Pezizomycotina</taxon>
        <taxon>Sordariomycetes</taxon>
        <taxon>Sordariomycetidae</taxon>
        <taxon>Calosphaeriales</taxon>
        <taxon>Pleurostomataceae</taxon>
        <taxon>Pleurostoma</taxon>
    </lineage>
</organism>